<dbReference type="Pfam" id="PF00550">
    <property type="entry name" value="PP-binding"/>
    <property type="match status" value="5"/>
</dbReference>
<evidence type="ECO:0000256" key="4">
    <source>
        <dbReference type="ARBA" id="ARBA00022553"/>
    </source>
</evidence>
<evidence type="ECO:0000256" key="6">
    <source>
        <dbReference type="ARBA" id="ARBA00023194"/>
    </source>
</evidence>
<keyword evidence="4" id="KW-0597">Phosphoprotein</keyword>
<dbReference type="SUPFAM" id="SSF56801">
    <property type="entry name" value="Acetyl-CoA synthetase-like"/>
    <property type="match status" value="5"/>
</dbReference>
<dbReference type="InterPro" id="IPR010071">
    <property type="entry name" value="AA_adenyl_dom"/>
</dbReference>
<dbReference type="Gene3D" id="3.30.559.10">
    <property type="entry name" value="Chloramphenicol acetyltransferase-like domain"/>
    <property type="match status" value="6"/>
</dbReference>
<feature type="domain" description="Carrier" evidence="8">
    <location>
        <begin position="959"/>
        <end position="1034"/>
    </location>
</feature>
<dbReference type="Gene3D" id="2.30.38.10">
    <property type="entry name" value="Luciferase, Domain 3"/>
    <property type="match status" value="3"/>
</dbReference>
<dbReference type="InterPro" id="IPR006162">
    <property type="entry name" value="Ppantetheine_attach_site"/>
</dbReference>
<evidence type="ECO:0000256" key="1">
    <source>
        <dbReference type="ARBA" id="ARBA00001957"/>
    </source>
</evidence>
<evidence type="ECO:0000256" key="7">
    <source>
        <dbReference type="SAM" id="MobiDB-lite"/>
    </source>
</evidence>
<gene>
    <name evidence="9" type="ORF">MINT15_32530</name>
</gene>
<feature type="domain" description="Carrier" evidence="8">
    <location>
        <begin position="5658"/>
        <end position="5732"/>
    </location>
</feature>
<accession>A0A837D902</accession>
<dbReference type="Pfam" id="PF00668">
    <property type="entry name" value="Condensation"/>
    <property type="match status" value="6"/>
</dbReference>
<dbReference type="Proteomes" id="UP000030848">
    <property type="component" value="Unassembled WGS sequence"/>
</dbReference>
<dbReference type="InterPro" id="IPR020806">
    <property type="entry name" value="PKS_PP-bd"/>
</dbReference>
<dbReference type="FunFam" id="1.10.1200.10:FF:000016">
    <property type="entry name" value="Non-ribosomal peptide synthase"/>
    <property type="match status" value="3"/>
</dbReference>
<comment type="cofactor">
    <cofactor evidence="1">
        <name>pantetheine 4'-phosphate</name>
        <dbReference type="ChEBI" id="CHEBI:47942"/>
    </cofactor>
</comment>
<dbReference type="GO" id="GO:0072330">
    <property type="term" value="P:monocarboxylic acid biosynthetic process"/>
    <property type="evidence" value="ECO:0007669"/>
    <property type="project" value="UniProtKB-ARBA"/>
</dbReference>
<dbReference type="FunFam" id="3.40.50.980:FF:000002">
    <property type="entry name" value="Enterobactin synthetase component F"/>
    <property type="match status" value="1"/>
</dbReference>
<dbReference type="InterPro" id="IPR009081">
    <property type="entry name" value="PP-bd_ACP"/>
</dbReference>
<dbReference type="SUPFAM" id="SSF47336">
    <property type="entry name" value="ACP-like"/>
    <property type="match status" value="5"/>
</dbReference>
<dbReference type="NCBIfam" id="TIGR01720">
    <property type="entry name" value="NRPS-para261"/>
    <property type="match status" value="1"/>
</dbReference>
<keyword evidence="6" id="KW-0045">Antibiotic biosynthesis</keyword>
<dbReference type="InterPro" id="IPR042099">
    <property type="entry name" value="ANL_N_sf"/>
</dbReference>
<evidence type="ECO:0000313" key="9">
    <source>
        <dbReference type="EMBL" id="KHF43051.1"/>
    </source>
</evidence>
<dbReference type="InterPro" id="IPR025110">
    <property type="entry name" value="AMP-bd_C"/>
</dbReference>
<dbReference type="PANTHER" id="PTHR45527">
    <property type="entry name" value="NONRIBOSOMAL PEPTIDE SYNTHETASE"/>
    <property type="match status" value="1"/>
</dbReference>
<evidence type="ECO:0000259" key="8">
    <source>
        <dbReference type="PROSITE" id="PS50075"/>
    </source>
</evidence>
<dbReference type="Pfam" id="PF13193">
    <property type="entry name" value="AMP-binding_C"/>
    <property type="match status" value="5"/>
</dbReference>
<dbReference type="PANTHER" id="PTHR45527:SF1">
    <property type="entry name" value="FATTY ACID SYNTHASE"/>
    <property type="match status" value="1"/>
</dbReference>
<comment type="similarity">
    <text evidence="2">Belongs to the ATP-dependent AMP-binding enzyme family.</text>
</comment>
<dbReference type="InterPro" id="IPR036736">
    <property type="entry name" value="ACP-like_sf"/>
</dbReference>
<keyword evidence="5" id="KW-0677">Repeat</keyword>
<feature type="region of interest" description="Disordered" evidence="7">
    <location>
        <begin position="5637"/>
        <end position="5658"/>
    </location>
</feature>
<dbReference type="GO" id="GO:0003824">
    <property type="term" value="F:catalytic activity"/>
    <property type="evidence" value="ECO:0007669"/>
    <property type="project" value="InterPro"/>
</dbReference>
<dbReference type="GO" id="GO:0017000">
    <property type="term" value="P:antibiotic biosynthetic process"/>
    <property type="evidence" value="ECO:0007669"/>
    <property type="project" value="UniProtKB-KW"/>
</dbReference>
<dbReference type="FunFam" id="3.40.50.12780:FF:000012">
    <property type="entry name" value="Non-ribosomal peptide synthetase"/>
    <property type="match status" value="3"/>
</dbReference>
<dbReference type="InterPro" id="IPR020845">
    <property type="entry name" value="AMP-binding_CS"/>
</dbReference>
<dbReference type="SMART" id="SM00823">
    <property type="entry name" value="PKS_PP"/>
    <property type="match status" value="5"/>
</dbReference>
<evidence type="ECO:0000256" key="2">
    <source>
        <dbReference type="ARBA" id="ARBA00006432"/>
    </source>
</evidence>
<dbReference type="FunFam" id="3.30.300.30:FF:000010">
    <property type="entry name" value="Enterobactin synthetase component F"/>
    <property type="match status" value="4"/>
</dbReference>
<dbReference type="CDD" id="cd05930">
    <property type="entry name" value="A_NRPS"/>
    <property type="match status" value="3"/>
</dbReference>
<keyword evidence="3" id="KW-0596">Phosphopantetheine</keyword>
<dbReference type="PROSITE" id="PS50075">
    <property type="entry name" value="CARRIER"/>
    <property type="match status" value="5"/>
</dbReference>
<dbReference type="FunFam" id="1.10.1200.10:FF:000005">
    <property type="entry name" value="Nonribosomal peptide synthetase 1"/>
    <property type="match status" value="1"/>
</dbReference>
<dbReference type="InterPro" id="IPR045851">
    <property type="entry name" value="AMP-bd_C_sf"/>
</dbReference>
<dbReference type="NCBIfam" id="NF003417">
    <property type="entry name" value="PRK04813.1"/>
    <property type="match status" value="5"/>
</dbReference>
<comment type="caution">
    <text evidence="9">The sequence shown here is derived from an EMBL/GenBank/DDBJ whole genome shotgun (WGS) entry which is preliminary data.</text>
</comment>
<dbReference type="CDD" id="cd17643">
    <property type="entry name" value="A_NRPS_Cytc1-like"/>
    <property type="match status" value="1"/>
</dbReference>
<dbReference type="InterPro" id="IPR029058">
    <property type="entry name" value="AB_hydrolase_fold"/>
</dbReference>
<feature type="region of interest" description="Disordered" evidence="7">
    <location>
        <begin position="5729"/>
        <end position="5749"/>
    </location>
</feature>
<dbReference type="GO" id="GO:0005829">
    <property type="term" value="C:cytosol"/>
    <property type="evidence" value="ECO:0007669"/>
    <property type="project" value="TreeGrafter"/>
</dbReference>
<dbReference type="Gene3D" id="3.40.50.12780">
    <property type="entry name" value="N-terminal domain of ligase-like"/>
    <property type="match status" value="2"/>
</dbReference>
<dbReference type="GO" id="GO:0031177">
    <property type="term" value="F:phosphopantetheine binding"/>
    <property type="evidence" value="ECO:0007669"/>
    <property type="project" value="InterPro"/>
</dbReference>
<dbReference type="Gene3D" id="3.30.300.30">
    <property type="match status" value="5"/>
</dbReference>
<dbReference type="EMBL" id="JRZE01000006">
    <property type="protein sequence ID" value="KHF43051.1"/>
    <property type="molecule type" value="Genomic_DNA"/>
</dbReference>
<dbReference type="GO" id="GO:0008610">
    <property type="term" value="P:lipid biosynthetic process"/>
    <property type="evidence" value="ECO:0007669"/>
    <property type="project" value="UniProtKB-ARBA"/>
</dbReference>
<dbReference type="OrthoDB" id="2472181at2"/>
<dbReference type="Pfam" id="PF00501">
    <property type="entry name" value="AMP-binding"/>
    <property type="match status" value="5"/>
</dbReference>
<dbReference type="NCBIfam" id="TIGR01733">
    <property type="entry name" value="AA-adenyl-dom"/>
    <property type="match status" value="5"/>
</dbReference>
<sequence>MGENMVDRLSWQAATAAQESVWFAQQLRPDDVALYNCAAYLDMPGAPDIAVLDAAVRRVVAETEAVRTRFAFTDGGLVRSVVSDVSATLAVIDLRDENDPAETALTWMRRRLAEPIDLSNAPTAEHVLFRLGSDRAFLYFGYHHIALDAFGAMLYLRRLAAVYSALVAGEDPGAPAFATTEDLLEEQRRYESSPRYSRDAEYWAEVASALPTPTSLSGHGGDPVSDAISRTVSLSDTDAARLGAAASKLAGGWPALVIAGAAAYLRRFADGDDIVVGLPVTARTTPAAVHTPAMLANEVPLHLTVNPGMSFADLVAHTGERLAAATRHQRYRGEWIRRRFGRDGGMLTSTVVNVMGFATELDFAGSRATLYELSSGPVPDLSLNVYGTPQGENGLRCTVVANAHHYTAGEVETHLRRFLHLLSDAAAEPDLPVARLHGHTPDERRRLLDRGIGPERELPPRTIAQYFAEQVSRTPDLPAVRDDQRELTYRELNELVERAAARLAEAGAGPETVVALTLPNSVAAVVTVLAIQRAGAAHLPLDPELPVRRRADLIADARPLLVVTNGDLVAELEEALAGACPVLLAEELTAKGNSDPSEPPKLRAASPDEMAYLIYTSGSTGAPKAVVVTHRGIATLTTDQREKYGAGPGSRVLQYISIGFDVALSELCLALLSGGCLVIPPTRFVGAELTDFLERERITLATIPAGVLATMPDRELPHLRTLVTGGESPAPELVARWARKRAMFNAYGPSETTVEVTAGRCRPDATAPVLLGGLNPNHRGYVLDAGLEPVPPGTVGELYLAGPGMARGYLNQPALTAERFVANPFGSGERLYRTGDLVRWHADGELEYIGRADGQVKIRGVRVELGEIEAALMALPDVAAAVVVARDDGAGRVLVAYVVAAEKATFDVDTVRESLRAELPSHLVPSAFVVLDELPRTTNDKVDRAALPAPEHRASVHRPPRTPREELLCGLVAEVLGVASVGVDDNLFDLGGHSLTLARLVNRIRTVFGVELPMAPLFEQPTVEGIGAALDAARGDDVVLRPGRPRPERIPLSFAQRRLWFMSKLVGPSATYNIPNRLRLRGPLEVDALRLALADVVGRHESLRTILVEDDRGAHQVVLEPERARPELVVRRVNPGELAEAERAAAGYVFDLGAEIPLRAWLFETGPDDHVLLLVTHHTASDGLSMAPLVRDLASAYRARSAGSAPDWTPLPVQYADYTLWQRDRLGAADDPDSLLAGQLAYWRDTLADLPEQIELPVDRPRPATMSGSGDVVVFDIPAEHHRQALALAKRTGSSLFMVLHAALAALLTRHGAGTDIVIGAPVSGRPHEALAEVTGFFVNTLVLRTDTTGNPTFRELLERVRAADLSAYGHQDVPFELLVDELNPARSLARHPLFQVMLTFNAAADGVTDRLSETITVEVDVAHSGTAKFDLSFFCTERVDAGVPGGLSCAVEFSTDLFDRSTVEALARRWTRLFGQAVTAPDTPIGTLDLLDDTERHKLLGEWNETAWEPAHGTALTELSAQASRTPDEVAVVAAEATLTYGELHARANRLARALVDRGAGAERIVAVALPRSARLVVALLAVLKSGAAYLPLDPDYPPERLEYMLGDAAPVAVLTDSTSRRALPEDVEPVVLDDPVFARDIAARSAEELTDAERTTPLRGEHPAYVIYTSGSTGTPKGVVIEHRSLLEFLLRSTRQHPDLGGVCLLHSPVSFDLTVTTLFAPLLAGGRIHVADLAEERPEGTPRPAFVKATPSHLRLLDGVAEWASPTGTLMLGGEQLTGAELVSWRAAHPGVTVVNDFGPTETTVHCTVHVVHPDDELDPGPVPIGRPVSGMRAYVLDERLALVPVGVAGELYISGVGLARGYLGRPGLTAERFVACPFEPGQRMYRTGDVVRRAADGNLVFVGRSDDQIKLNGFRIEPGEVEAALAAHPGVARCVVAVRADSRGTERLVGYVVAEDGAKLRPDDLVAFTAARLPEYLVPSSIMVLSEFPLTPNGKLDRDALPAPVLAVPGGQAPRDTREALLRELFAEVLGVSEVGVTDGFFALGGDSILSIELVGRARRAGLELSVRDVFEQQTVAGLAEVANTTATEASVEADDGVGELSTTPMVEWLAELGTGMEGFHQSVVVGVPAGLTRSDLTAAWQAVLDRHDALRMRLDDVDGLWQRHITEPGSVRAADVIACRDCAGLGDEELSTLLTTAAMTARDELDPAAGVMLRVVWCDRGGTSPGLLLVVAHHLVIDGVSWRVLLGDLAEAYEAVSRGRQVNLAPIGTSYRRWAAELAARAHEPETEAELAHWRATLSAARPLTDTGLDPVRHTQAAARRLSLNLPAETTEALLTTVVETYRAGVNDVLLAGLALALATWRGQPDTVIDVEGHGRSHGELSRTLGWFTTVHPVALSAEPTDPTRPWRYGDVLDDAVHRTKERLRAVPNDGSGYGLLRYLNQRTARVLTRYRAPEVGFNYLGRFEAVDADECATRPWLPVRDLQVEAGQPPELPMAHPIEVNAITFESADGPVLSATWTYVDDLVPESKVRELAELWFAALTALVDHVADGDLTADVLPVLPAQEGFLFHSMLAEQEVDVYVGQLVLTLAGAVDADRLRAAVETVFARHDGLRAGFRQAETGEWQQVVPRHVAMPWHEVELRPGAEAGELAELLHRHRWDPFDLTDPPAIRFLLARVADEEYRFAISHHHVVLDGWSMAVLLREIFTAYRDGATGSTTPKNTADYGAVVRSLASRTGSGSTFWSEVLAGVEPCLVGGGGSVPGAVPGLVSRELDEEFSADIATFTRHHGVTVGVLMQAVWALVLAQLTRRSDVVFGVTVSGRPDDLPGVEHTVGSLINTVPMRVGVSPDDSVGDLLGRLRDAFGRVLEHQFDRLVDVGTWAGTGGGELFDTAMVVENYPMDGFTDDSTLAGTGVRVTDLQGGDATHYALNLAVVPGARIRVRLGYRRDLFDDGSAESVVDALLETLHGLVAGESHLNRLPSTSQAQRALLLGEYSGAGVPAVPGELVPELFAAAVARTPDAPAVLARDTGDVVLTYAQLDARVNRMARLLLRLGVGRDRLVGLLLGKSADLVVTLLAVLRAGGGYVPVDPEYPAERIDFVLTDADPMVVVTESALAGLVPEDVRVIVLDDPATTAELAALPDTELKDAERGGPIRPENVAYAIYTSGSTGRPKGVLVPHRALAAYLRRSVDAYPDTAGTSLVHSSVAFDLTVTALLTPLLAGGRVRLVDGLEEVPAAADVSFMKVTPTHLALLRSRPDLAPSTLVVGGEALTGAALAEWRAAHPQTTVVNAYGPTELTVNCTDFVLAPGDVVDAGPVPIGRPFAGTRVFVLDPWLRPVGVGLPGELHVSGVGLARGYLDRAALTATRFVACPFGEPGERMYRTGDLVRWLPDGRLEYVGRTDDQVKVRGHRIELGEIESVVNDCPGVARAAVVVHGDGPDEQRIVGYAVPTDETDELTPAVLAEYAATRLPRYMLPGAFVVLPELPLTPHGKLDRAALPVPEVRTAVAGRPPRTPRQEILCGLFAEVLGLDEVGVDDDFFALGGHSLLATQLVNRARSVLGTELRLRTLFDHPTVASLDAALDETSGERIPPLRRSPERTRVPLSHAQQRLWLLYQLDGPTPTHNIRLALRLRGPLDVAALEAALHDVVGRHETLRTVIAEDEQGPFQRVLVDARPALELVQTEADLLAERLSQAARHPFALDAEIPVRAWLFRCSDTDHTLLLTIHHIAFDGWSMRPLALDLADAYVARRASTAPDWSEPSIRYSDYTLWQREILGDERDEDSVLADQLAYWKTALAGLPEELRLPADRSRSVTGERHGARLEFTIPKRLRTRIAESARAHRVTEFMVVQAALAALLTRLGAGTDIPIGSPVSCRNDEAVEEIVGSFVNTLVLRVDTSGAPTFAELLARVREVDLAAYANQDVPFELLVEELNPARSVSRHPLFQVMLAFNNTDRRDAMAALSERTGLDVSVAVADLGTTDYDLFFTFVPRHGEGTGSGFDGVVEYRTDLFDEATVASLVERLLRLLDTVTAQPGTRIPELDVLVERERAALPVEPLPRLGTPTTLPALFEERVAHSPDAVAVVAGEVELTYAELDTRANRLARVLLDHGAGPERFVALALPRTELLVIGLLAVLKTGAAYLPLDPVHPPQRLAHIVRDAAPVALVATTETVTRLVGLLSEEDVLLLDEPEVRDRIVATPGHPLDDERSTPLLPAHPAYAIYTSGSTGAPKGVVVTHENVTRLFDAAAELFDFGPSDVWSLFHSSAFDFSVWELWGALLHGGRVVVVPFDVSRSPEEFLRLLTTHGVTVLNQTPSAFYQLLQALVDQQVEFAPRYVIFGGEALDPTRLAPWFRHGSPDTVLVNMYGITETTVHVTFRRLDEETTRRRSSPIGTTLADLGGYVLDEHLRPVPTGVAGELYVSGAGLARGYLGRAGLTATRFVANPFSPSGQRLYRTGDLVKSTVDGQLEYLGRADRQVQVRGFRIELGEIEARLAEHTSVAQAAVVARENTPTDVRLVAYLVSVSGACPSAAELRAHLAARLPDYMLPSAYVELDRLPLTVNGKLDTTALPAPDHSLAATGTYRAPRDAREQVLCDLFAEVVGVARVGIDDDFFALGGHSLLAVRLIRRIRETLGVRPDARSLFLTPTVAGLATVLAELDPDRPAVPELTAVVPRPERVPLSFAQRRLWFLHQLEGPSATYNLPIAVRLSGSLDVPALREALRDVVVRHESLRTVFTQDGPDAEPVARVLAPGDLEPELCVAETTAERLPERVREAARYTFDIAAELPIRGWLWTLGPDEHVLVLLFHHIAVDGASMGPLSRDLAAAYRARLAGTEPTLPALPVQYADYTMWQRRFLGEEHDEDSVLATQLAYWRQALAGLPEELRLPTDRPRPAVADYRGRKVHVMVPGSVHAGLTELAARHGATVFMAVQAALAGLLTKLGAGTDVPIGSPVAGRGADELSDLVGFFVNTLVLRTDVSGDPTFADLLARVREVDLAAYANQDVPFELLVEMVNPQRSLARHPLFQVWLAFTGPELGVTGLTDLPDVTCTEYPIDTGAAKFDLAFWVVERRTDDGLPAGLDISLEYRTDLFEHDTAKSVAHRFLTLLELLVTEPDRPLSTVTLLDPHERARMLNDWNDTAVDVPDTSVIELLVEQARTSPDAVAVVAGKTTLTYAELIAEAERVAALLTEHGAGAERLVAVALPRTELLPVTLLAVMMVGAAYLPLDAELPEKRLAYVLADAAPTLLVTTDAWADRFARWDGPLVRVDRAPDTRRGVGAPPVLDARPDRAAYVLYTSGSTGKPKGVVVTEGGLRNFLLDMVERVGLTQASRLLAVTTVAFDIAGLELFAPLLRGGRVVLADDEETRDPAAVLDLCARHGVTVVQATPSWWRGVVEQDRQRGVLSGVRVLIGGEALPPNLAAELVDSAASVLNLYGPTETTIWSTADEVDETDVGTAAAPTIGRPIGNTRAYVLDAALEPVPPGVPGELYLAGAGLARGYAGRAGLTAERFVACPFGPAGTRMYRTGDLVTWQEDGRLRYLGRSDDQVKLRGFRIELGEVESVLERHPGVRAAAVAVKETPAGGSGLVAYVVPETGTTVSPEALAETARRKLPEYMVPATYVVLDELPTTPNGKLDRRSLPEPDWSSGARSRPPATEREAFFCDLFADLLSRPQVGADDNFFELGGDSILSIRLIGMAKEHGLALSVRDVFEARTPAALAKVAVATAQEPPSPTADTRPRSDENVISAEELAELELDLERGGEFA</sequence>
<dbReference type="PROSITE" id="PS00455">
    <property type="entry name" value="AMP_BINDING"/>
    <property type="match status" value="3"/>
</dbReference>
<dbReference type="PROSITE" id="PS00012">
    <property type="entry name" value="PHOSPHOPANTETHEINE"/>
    <property type="match status" value="5"/>
</dbReference>
<feature type="domain" description="Carrier" evidence="8">
    <location>
        <begin position="3516"/>
        <end position="3591"/>
    </location>
</feature>
<organism evidence="9 10">
    <name type="scientific">Saccharomonospora viridis</name>
    <dbReference type="NCBI Taxonomy" id="1852"/>
    <lineage>
        <taxon>Bacteria</taxon>
        <taxon>Bacillati</taxon>
        <taxon>Actinomycetota</taxon>
        <taxon>Actinomycetes</taxon>
        <taxon>Pseudonocardiales</taxon>
        <taxon>Pseudonocardiaceae</taxon>
        <taxon>Saccharomonospora</taxon>
    </lineage>
</organism>
<dbReference type="InterPro" id="IPR010060">
    <property type="entry name" value="NRPS_synth"/>
</dbReference>
<dbReference type="Gene3D" id="1.10.1200.10">
    <property type="entry name" value="ACP-like"/>
    <property type="match status" value="4"/>
</dbReference>
<protein>
    <submittedName>
        <fullName evidence="9">Non-ribosomal peptide synthase/amino acid adenylation enzyme</fullName>
    </submittedName>
</protein>
<dbReference type="Gene3D" id="3.40.50.980">
    <property type="match status" value="6"/>
</dbReference>
<dbReference type="InterPro" id="IPR000873">
    <property type="entry name" value="AMP-dep_synth/lig_dom"/>
</dbReference>
<dbReference type="CDD" id="cd19540">
    <property type="entry name" value="LCL_NRPS-like"/>
    <property type="match status" value="3"/>
</dbReference>
<dbReference type="Gene3D" id="3.40.50.1820">
    <property type="entry name" value="alpha/beta hydrolase"/>
    <property type="match status" value="1"/>
</dbReference>
<dbReference type="InterPro" id="IPR001242">
    <property type="entry name" value="Condensation_dom"/>
</dbReference>
<reference evidence="9 10" key="1">
    <citation type="submission" date="2014-10" db="EMBL/GenBank/DDBJ databases">
        <title>Genome sequence of Micropolyspora internatus JCM3315.</title>
        <authorList>
            <person name="Shin S.-K."/>
            <person name="Yi H."/>
        </authorList>
    </citation>
    <scope>NUCLEOTIDE SEQUENCE [LARGE SCALE GENOMIC DNA]</scope>
    <source>
        <strain evidence="9 10">JCM 3315</strain>
    </source>
</reference>
<dbReference type="InterPro" id="IPR023213">
    <property type="entry name" value="CAT-like_dom_sf"/>
</dbReference>
<evidence type="ECO:0000256" key="5">
    <source>
        <dbReference type="ARBA" id="ARBA00022737"/>
    </source>
</evidence>
<dbReference type="FunFam" id="2.30.38.10:FF:000001">
    <property type="entry name" value="Non-ribosomal peptide synthetase PvdI"/>
    <property type="match status" value="5"/>
</dbReference>
<dbReference type="SUPFAM" id="SSF52777">
    <property type="entry name" value="CoA-dependent acyltransferases"/>
    <property type="match status" value="12"/>
</dbReference>
<proteinExistence type="inferred from homology"/>
<dbReference type="Gene3D" id="3.30.559.30">
    <property type="entry name" value="Nonribosomal peptide synthetase, condensation domain"/>
    <property type="match status" value="6"/>
</dbReference>
<feature type="domain" description="Carrier" evidence="8">
    <location>
        <begin position="4590"/>
        <end position="4665"/>
    </location>
</feature>
<dbReference type="CDD" id="cd12116">
    <property type="entry name" value="A_NRPS_Ta1_like"/>
    <property type="match status" value="1"/>
</dbReference>
<evidence type="ECO:0000313" key="10">
    <source>
        <dbReference type="Proteomes" id="UP000030848"/>
    </source>
</evidence>
<dbReference type="FunFam" id="3.40.50.980:FF:000001">
    <property type="entry name" value="Non-ribosomal peptide synthetase"/>
    <property type="match status" value="3"/>
</dbReference>
<evidence type="ECO:0000256" key="3">
    <source>
        <dbReference type="ARBA" id="ARBA00022450"/>
    </source>
</evidence>
<dbReference type="GO" id="GO:0043041">
    <property type="term" value="P:amino acid activation for nonribosomal peptide biosynthetic process"/>
    <property type="evidence" value="ECO:0007669"/>
    <property type="project" value="TreeGrafter"/>
</dbReference>
<feature type="domain" description="Carrier" evidence="8">
    <location>
        <begin position="2017"/>
        <end position="2091"/>
    </location>
</feature>
<dbReference type="GO" id="GO:0044550">
    <property type="term" value="P:secondary metabolite biosynthetic process"/>
    <property type="evidence" value="ECO:0007669"/>
    <property type="project" value="UniProtKB-ARBA"/>
</dbReference>
<name>A0A837D902_9PSEU</name>
<dbReference type="RefSeq" id="WP_052136398.1">
    <property type="nucleotide sequence ID" value="NZ_JRZE01000006.1"/>
</dbReference>